<dbReference type="InterPro" id="IPR027477">
    <property type="entry name" value="Succ_DH/fumarate_Rdtase_cat_sf"/>
</dbReference>
<evidence type="ECO:0000313" key="7">
    <source>
        <dbReference type="Proteomes" id="UP001597118"/>
    </source>
</evidence>
<dbReference type="SUPFAM" id="SSF51905">
    <property type="entry name" value="FAD/NAD(P)-binding domain"/>
    <property type="match status" value="1"/>
</dbReference>
<evidence type="ECO:0000256" key="1">
    <source>
        <dbReference type="ARBA" id="ARBA00001974"/>
    </source>
</evidence>
<evidence type="ECO:0000259" key="5">
    <source>
        <dbReference type="Pfam" id="PF00890"/>
    </source>
</evidence>
<dbReference type="Pfam" id="PF00890">
    <property type="entry name" value="FAD_binding_2"/>
    <property type="match status" value="1"/>
</dbReference>
<evidence type="ECO:0000256" key="2">
    <source>
        <dbReference type="ARBA" id="ARBA00022630"/>
    </source>
</evidence>
<evidence type="ECO:0000313" key="6">
    <source>
        <dbReference type="EMBL" id="MFD1631490.1"/>
    </source>
</evidence>
<reference evidence="7" key="1">
    <citation type="journal article" date="2019" name="Int. J. Syst. Evol. Microbiol.">
        <title>The Global Catalogue of Microorganisms (GCM) 10K type strain sequencing project: providing services to taxonomists for standard genome sequencing and annotation.</title>
        <authorList>
            <consortium name="The Broad Institute Genomics Platform"/>
            <consortium name="The Broad Institute Genome Sequencing Center for Infectious Disease"/>
            <person name="Wu L."/>
            <person name="Ma J."/>
        </authorList>
    </citation>
    <scope>NUCLEOTIDE SEQUENCE [LARGE SCALE GENOMIC DNA]</scope>
    <source>
        <strain evidence="7">CCUG 53762</strain>
    </source>
</reference>
<dbReference type="PANTHER" id="PTHR43400">
    <property type="entry name" value="FUMARATE REDUCTASE"/>
    <property type="match status" value="1"/>
</dbReference>
<accession>A0ABW4IH50</accession>
<dbReference type="InterPro" id="IPR036188">
    <property type="entry name" value="FAD/NAD-bd_sf"/>
</dbReference>
<keyword evidence="3" id="KW-0274">FAD</keyword>
<dbReference type="InterPro" id="IPR050315">
    <property type="entry name" value="FAD-oxidoreductase_2"/>
</dbReference>
<evidence type="ECO:0000256" key="4">
    <source>
        <dbReference type="ARBA" id="ARBA00023002"/>
    </source>
</evidence>
<dbReference type="Gene3D" id="3.50.50.60">
    <property type="entry name" value="FAD/NAD(P)-binding domain"/>
    <property type="match status" value="2"/>
</dbReference>
<dbReference type="InterPro" id="IPR003953">
    <property type="entry name" value="FAD-dep_OxRdtase_2_FAD-bd"/>
</dbReference>
<protein>
    <submittedName>
        <fullName evidence="6">FAD-binding protein</fullName>
    </submittedName>
</protein>
<dbReference type="SUPFAM" id="SSF56425">
    <property type="entry name" value="Succinate dehydrogenase/fumarate reductase flavoprotein, catalytic domain"/>
    <property type="match status" value="1"/>
</dbReference>
<feature type="domain" description="FAD-dependent oxidoreductase 2 FAD-binding" evidence="5">
    <location>
        <begin position="11"/>
        <end position="333"/>
    </location>
</feature>
<dbReference type="RefSeq" id="WP_379663858.1">
    <property type="nucleotide sequence ID" value="NZ_JBHUDG010000048.1"/>
</dbReference>
<keyword evidence="2" id="KW-0285">Flavoprotein</keyword>
<proteinExistence type="predicted"/>
<organism evidence="6 7">
    <name type="scientific">Pseudopedobacter beijingensis</name>
    <dbReference type="NCBI Taxonomy" id="1207056"/>
    <lineage>
        <taxon>Bacteria</taxon>
        <taxon>Pseudomonadati</taxon>
        <taxon>Bacteroidota</taxon>
        <taxon>Sphingobacteriia</taxon>
        <taxon>Sphingobacteriales</taxon>
        <taxon>Sphingobacteriaceae</taxon>
        <taxon>Pseudopedobacter</taxon>
    </lineage>
</organism>
<name>A0ABW4IH50_9SPHI</name>
<dbReference type="Gene3D" id="3.90.700.10">
    <property type="entry name" value="Succinate dehydrogenase/fumarate reductase flavoprotein, catalytic domain"/>
    <property type="match status" value="1"/>
</dbReference>
<comment type="caution">
    <text evidence="6">The sequence shown here is derived from an EMBL/GenBank/DDBJ whole genome shotgun (WGS) entry which is preliminary data.</text>
</comment>
<dbReference type="PANTHER" id="PTHR43400:SF10">
    <property type="entry name" value="3-OXOSTEROID 1-DEHYDROGENASE"/>
    <property type="match status" value="1"/>
</dbReference>
<evidence type="ECO:0000256" key="3">
    <source>
        <dbReference type="ARBA" id="ARBA00022827"/>
    </source>
</evidence>
<dbReference type="EMBL" id="JBHUDG010000048">
    <property type="protein sequence ID" value="MFD1631490.1"/>
    <property type="molecule type" value="Genomic_DNA"/>
</dbReference>
<gene>
    <name evidence="6" type="ORF">ACFSAH_16570</name>
</gene>
<keyword evidence="4" id="KW-0560">Oxidoreductase</keyword>
<sequence length="351" mass="38999">MKRWPLDYFGVIKKNIPVWTNTTLVELLKDGERIVGAIVEQHGKKVTVNVRKGVVLAAGGFDHNLPMRQKYQSHSLTEQDSLGAEGNMGDAIFMPQMKLNAATALMEESWWFPAIAPVKKGGMPQIMLAERSLPGSFMVNSEAKRFINESEDYMSFGQTILKYEKEGTPVKEMWLIFDQKYRNNYILAGSVMPAMPLPKEWYEKGIAHKANSVVELANKMGVPAVTLTETFSQFNAMAMKGRDLEFDRGESEYDRYYGDPTVKPNPNLRPLNEKKIYAVKVVLADLGTCGGLLADEYARVLNKDGVPIEGLYAIGNNSSNVFGRVYPGAGATISQGLVFGYIAAHHMSAIE</sequence>
<dbReference type="Proteomes" id="UP001597118">
    <property type="component" value="Unassembled WGS sequence"/>
</dbReference>
<comment type="cofactor">
    <cofactor evidence="1">
        <name>FAD</name>
        <dbReference type="ChEBI" id="CHEBI:57692"/>
    </cofactor>
</comment>
<keyword evidence="7" id="KW-1185">Reference proteome</keyword>